<comment type="caution">
    <text evidence="2">The sequence shown here is derived from an EMBL/GenBank/DDBJ whole genome shotgun (WGS) entry which is preliminary data.</text>
</comment>
<dbReference type="GO" id="GO:0005774">
    <property type="term" value="C:vacuolar membrane"/>
    <property type="evidence" value="ECO:0007669"/>
    <property type="project" value="UniProtKB-SubCell"/>
</dbReference>
<sequence length="312" mass="35877">MKVIFAESGQGAIIDNESCPTLSSLKHYLNTTTNIPIDQQILLTSSGTQLKDANYSPTHSTEIFILFNRQHLERNTATGGDNNSSNHQEPNQWFKSLVESQILAPAGSEQLDQLHTSFTTLVNEYTVERTQPHSQKWSHLNYTEFYQRFIKAIQQSVQEVANLASQHGIMADTLTQELKMQATALNAALSNLDNHIKTTYDHQNKFDRIAKRELGKHTRWTRLVDNDLSFMHQIKLHSEIQTQIDIRPGAYLIDCFSLAPWDSAKTRLQKEYDRLQRKTNQVHERMDTIYQQSTNTNVQRTGSDAVVNKWCW</sequence>
<dbReference type="GO" id="GO:0034045">
    <property type="term" value="C:phagophore assembly site membrane"/>
    <property type="evidence" value="ECO:0007669"/>
    <property type="project" value="UniProtKB-SubCell"/>
</dbReference>
<proteinExistence type="inferred from homology"/>
<keyword evidence="1" id="KW-0926">Vacuole</keyword>
<comment type="function">
    <text evidence="1">Involved in cytoplasm to vacuole transport (Cvt), pexophagy, mitophagy and nucleophagy. Recruits mitochondria for their selective degradation via autophagy (mitophagy) during starvation. Works as scaffold proteins that recruit ATG proteins to the pre-autophagosome (PAS), the site of vesicle/autophagosome formation. Required for the Cvt vesicles completion.</text>
</comment>
<organism evidence="2 3">
    <name type="scientific">Absidia repens</name>
    <dbReference type="NCBI Taxonomy" id="90262"/>
    <lineage>
        <taxon>Eukaryota</taxon>
        <taxon>Fungi</taxon>
        <taxon>Fungi incertae sedis</taxon>
        <taxon>Mucoromycota</taxon>
        <taxon>Mucoromycotina</taxon>
        <taxon>Mucoromycetes</taxon>
        <taxon>Mucorales</taxon>
        <taxon>Cunninghamellaceae</taxon>
        <taxon>Absidia</taxon>
    </lineage>
</organism>
<evidence type="ECO:0000313" key="2">
    <source>
        <dbReference type="EMBL" id="ORZ20688.1"/>
    </source>
</evidence>
<gene>
    <name evidence="2" type="ORF">BCR42DRAFT_211796</name>
</gene>
<dbReference type="GO" id="GO:0034517">
    <property type="term" value="P:ribophagy"/>
    <property type="evidence" value="ECO:0007669"/>
    <property type="project" value="TreeGrafter"/>
</dbReference>
<keyword evidence="1" id="KW-0472">Membrane</keyword>
<comment type="similarity">
    <text evidence="1">Belongs to the ATG11 family.</text>
</comment>
<dbReference type="GO" id="GO:1903599">
    <property type="term" value="P:positive regulation of autophagy of mitochondrion"/>
    <property type="evidence" value="ECO:0007669"/>
    <property type="project" value="UniProtKB-UniRule"/>
</dbReference>
<reference evidence="2 3" key="1">
    <citation type="submission" date="2016-07" db="EMBL/GenBank/DDBJ databases">
        <title>Pervasive Adenine N6-methylation of Active Genes in Fungi.</title>
        <authorList>
            <consortium name="DOE Joint Genome Institute"/>
            <person name="Mondo S.J."/>
            <person name="Dannebaum R.O."/>
            <person name="Kuo R.C."/>
            <person name="Labutti K."/>
            <person name="Haridas S."/>
            <person name="Kuo A."/>
            <person name="Salamov A."/>
            <person name="Ahrendt S.R."/>
            <person name="Lipzen A."/>
            <person name="Sullivan W."/>
            <person name="Andreopoulos W.B."/>
            <person name="Clum A."/>
            <person name="Lindquist E."/>
            <person name="Daum C."/>
            <person name="Ramamoorthy G.K."/>
            <person name="Gryganskyi A."/>
            <person name="Culley D."/>
            <person name="Magnuson J.K."/>
            <person name="James T.Y."/>
            <person name="O'Malley M.A."/>
            <person name="Stajich J.E."/>
            <person name="Spatafora J.W."/>
            <person name="Visel A."/>
            <person name="Grigoriev I.V."/>
        </authorList>
    </citation>
    <scope>NUCLEOTIDE SEQUENCE [LARGE SCALE GENOMIC DNA]</scope>
    <source>
        <strain evidence="2 3">NRRL 1336</strain>
    </source>
</reference>
<dbReference type="EMBL" id="MCGE01000006">
    <property type="protein sequence ID" value="ORZ20688.1"/>
    <property type="molecule type" value="Genomic_DNA"/>
</dbReference>
<dbReference type="GO" id="GO:0019901">
    <property type="term" value="F:protein kinase binding"/>
    <property type="evidence" value="ECO:0007669"/>
    <property type="project" value="TreeGrafter"/>
</dbReference>
<dbReference type="GO" id="GO:0015031">
    <property type="term" value="P:protein transport"/>
    <property type="evidence" value="ECO:0007669"/>
    <property type="project" value="UniProtKB-KW"/>
</dbReference>
<dbReference type="OrthoDB" id="10260857at2759"/>
<dbReference type="GO" id="GO:0034727">
    <property type="term" value="P:piecemeal microautophagy of the nucleus"/>
    <property type="evidence" value="ECO:0007669"/>
    <property type="project" value="TreeGrafter"/>
</dbReference>
<keyword evidence="1" id="KW-0813">Transport</keyword>
<dbReference type="PANTHER" id="PTHR13222:SF1">
    <property type="entry name" value="RB1-INDUCIBLE COILED-COIL PROTEIN 1"/>
    <property type="match status" value="1"/>
</dbReference>
<dbReference type="GO" id="GO:0060090">
    <property type="term" value="F:molecular adaptor activity"/>
    <property type="evidence" value="ECO:0007669"/>
    <property type="project" value="TreeGrafter"/>
</dbReference>
<evidence type="ECO:0000256" key="1">
    <source>
        <dbReference type="RuleBase" id="RU367075"/>
    </source>
</evidence>
<dbReference type="GO" id="GO:0000045">
    <property type="term" value="P:autophagosome assembly"/>
    <property type="evidence" value="ECO:0007669"/>
    <property type="project" value="UniProtKB-UniRule"/>
</dbReference>
<accession>A0A1X2IR10</accession>
<protein>
    <recommendedName>
        <fullName evidence="1">Autophagy-related protein 11</fullName>
    </recommendedName>
</protein>
<dbReference type="InterPro" id="IPR040040">
    <property type="entry name" value="ATG11"/>
</dbReference>
<keyword evidence="3" id="KW-1185">Reference proteome</keyword>
<dbReference type="GO" id="GO:1990316">
    <property type="term" value="C:Atg1/ULK1 kinase complex"/>
    <property type="evidence" value="ECO:0007669"/>
    <property type="project" value="TreeGrafter"/>
</dbReference>
<dbReference type="PANTHER" id="PTHR13222">
    <property type="entry name" value="RB1-INDUCIBLE COILED-COIL"/>
    <property type="match status" value="1"/>
</dbReference>
<comment type="subunit">
    <text evidence="1">Homodimer.</text>
</comment>
<dbReference type="GO" id="GO:0061709">
    <property type="term" value="P:reticulophagy"/>
    <property type="evidence" value="ECO:0007669"/>
    <property type="project" value="TreeGrafter"/>
</dbReference>
<keyword evidence="1" id="KW-0653">Protein transport</keyword>
<name>A0A1X2IR10_9FUNG</name>
<comment type="subcellular location">
    <subcellularLocation>
        <location evidence="1">Preautophagosomal structure membrane</location>
        <topology evidence="1">Peripheral membrane protein</topology>
    </subcellularLocation>
    <subcellularLocation>
        <location evidence="1">Vacuole membrane</location>
        <topology evidence="1">Peripheral membrane protein</topology>
    </subcellularLocation>
    <text evidence="1">During pexophagy, accumulates in the vacuolar membrane region, where the peroxisomes contact the vacuole.</text>
</comment>
<evidence type="ECO:0000313" key="3">
    <source>
        <dbReference type="Proteomes" id="UP000193560"/>
    </source>
</evidence>
<dbReference type="GO" id="GO:0000422">
    <property type="term" value="P:autophagy of mitochondrion"/>
    <property type="evidence" value="ECO:0007669"/>
    <property type="project" value="TreeGrafter"/>
</dbReference>
<dbReference type="AlphaFoldDB" id="A0A1X2IR10"/>
<dbReference type="Proteomes" id="UP000193560">
    <property type="component" value="Unassembled WGS sequence"/>
</dbReference>
<keyword evidence="1" id="KW-0072">Autophagy</keyword>